<dbReference type="SUPFAM" id="SSF46785">
    <property type="entry name" value="Winged helix' DNA-binding domain"/>
    <property type="match status" value="1"/>
</dbReference>
<evidence type="ECO:0000259" key="5">
    <source>
        <dbReference type="PROSITE" id="PS51118"/>
    </source>
</evidence>
<dbReference type="InterPro" id="IPR002577">
    <property type="entry name" value="HTH_HxlR"/>
</dbReference>
<reference evidence="6 7" key="1">
    <citation type="submission" date="2022-04" db="EMBL/GenBank/DDBJ databases">
        <title>Diverse halophilic archaea isolated from saline environments.</title>
        <authorList>
            <person name="Cui H.-L."/>
        </authorList>
    </citation>
    <scope>NUCLEOTIDE SEQUENCE [LARGE SCALE GENOMIC DNA]</scope>
    <source>
        <strain evidence="6 7">XZYJT49</strain>
    </source>
</reference>
<dbReference type="GO" id="GO:0003677">
    <property type="term" value="F:DNA binding"/>
    <property type="evidence" value="ECO:0007669"/>
    <property type="project" value="UniProtKB-KW"/>
</dbReference>
<dbReference type="Pfam" id="PF01638">
    <property type="entry name" value="HxlR"/>
    <property type="match status" value="1"/>
</dbReference>
<dbReference type="GeneID" id="72184601"/>
<gene>
    <name evidence="6" type="ORF">M0R89_05340</name>
</gene>
<dbReference type="PROSITE" id="PS51118">
    <property type="entry name" value="HTH_HXLR"/>
    <property type="match status" value="1"/>
</dbReference>
<dbReference type="AlphaFoldDB" id="A0A8U0HXN7"/>
<dbReference type="InterPro" id="IPR036388">
    <property type="entry name" value="WH-like_DNA-bd_sf"/>
</dbReference>
<feature type="compositionally biased region" description="Acidic residues" evidence="4">
    <location>
        <begin position="109"/>
        <end position="119"/>
    </location>
</feature>
<keyword evidence="3" id="KW-0804">Transcription</keyword>
<dbReference type="PANTHER" id="PTHR33204">
    <property type="entry name" value="TRANSCRIPTIONAL REGULATOR, MARR FAMILY"/>
    <property type="match status" value="1"/>
</dbReference>
<dbReference type="Proteomes" id="UP000830729">
    <property type="component" value="Chromosome"/>
</dbReference>
<dbReference type="Gene3D" id="1.10.10.10">
    <property type="entry name" value="Winged helix-like DNA-binding domain superfamily/Winged helix DNA-binding domain"/>
    <property type="match status" value="1"/>
</dbReference>
<organism evidence="6 7">
    <name type="scientific">Halorussus limi</name>
    <dbReference type="NCBI Taxonomy" id="2938695"/>
    <lineage>
        <taxon>Archaea</taxon>
        <taxon>Methanobacteriati</taxon>
        <taxon>Methanobacteriota</taxon>
        <taxon>Stenosarchaea group</taxon>
        <taxon>Halobacteria</taxon>
        <taxon>Halobacteriales</taxon>
        <taxon>Haladaptataceae</taxon>
        <taxon>Halorussus</taxon>
    </lineage>
</organism>
<dbReference type="PANTHER" id="PTHR33204:SF18">
    <property type="entry name" value="TRANSCRIPTIONAL REGULATORY PROTEIN"/>
    <property type="match status" value="1"/>
</dbReference>
<accession>A0A8U0HXN7</accession>
<dbReference type="InterPro" id="IPR036390">
    <property type="entry name" value="WH_DNA-bd_sf"/>
</dbReference>
<evidence type="ECO:0000256" key="1">
    <source>
        <dbReference type="ARBA" id="ARBA00023015"/>
    </source>
</evidence>
<keyword evidence="1" id="KW-0805">Transcription regulation</keyword>
<evidence type="ECO:0000313" key="7">
    <source>
        <dbReference type="Proteomes" id="UP000830729"/>
    </source>
</evidence>
<keyword evidence="2" id="KW-0238">DNA-binding</keyword>
<dbReference type="RefSeq" id="WP_248651531.1">
    <property type="nucleotide sequence ID" value="NZ_CP096659.1"/>
</dbReference>
<evidence type="ECO:0000256" key="4">
    <source>
        <dbReference type="SAM" id="MobiDB-lite"/>
    </source>
</evidence>
<evidence type="ECO:0000313" key="6">
    <source>
        <dbReference type="EMBL" id="UPV75491.1"/>
    </source>
</evidence>
<proteinExistence type="predicted"/>
<keyword evidence="7" id="KW-1185">Reference proteome</keyword>
<sequence length="140" mass="15256">MTNDATPPDPADDDTTCYCPLGGVMDLLSRKYAMQVLCVVAATEPTRFGEFEELLPDASTSTLSARLDELADGNLLTRTQYDEIPPRVEYGLTDDGRELATRLEPVLEWAEERDSSDDSVTDRNVTSGETTSGEATTGEN</sequence>
<feature type="domain" description="HTH hxlR-type" evidence="5">
    <location>
        <begin position="19"/>
        <end position="118"/>
    </location>
</feature>
<dbReference type="EMBL" id="CP096659">
    <property type="protein sequence ID" value="UPV75491.1"/>
    <property type="molecule type" value="Genomic_DNA"/>
</dbReference>
<dbReference type="KEGG" id="halx:M0R89_05340"/>
<feature type="region of interest" description="Disordered" evidence="4">
    <location>
        <begin position="108"/>
        <end position="140"/>
    </location>
</feature>
<evidence type="ECO:0000256" key="3">
    <source>
        <dbReference type="ARBA" id="ARBA00023163"/>
    </source>
</evidence>
<evidence type="ECO:0000256" key="2">
    <source>
        <dbReference type="ARBA" id="ARBA00023125"/>
    </source>
</evidence>
<feature type="compositionally biased region" description="Low complexity" evidence="4">
    <location>
        <begin position="126"/>
        <end position="140"/>
    </location>
</feature>
<protein>
    <submittedName>
        <fullName evidence="6">Helix-turn-helix transcriptional regulator</fullName>
    </submittedName>
</protein>
<name>A0A8U0HXN7_9EURY</name>